<dbReference type="Gene3D" id="3.30.1200.10">
    <property type="entry name" value="YggU-like"/>
    <property type="match status" value="1"/>
</dbReference>
<dbReference type="InterPro" id="IPR003746">
    <property type="entry name" value="DUF167"/>
</dbReference>
<evidence type="ECO:0000256" key="1">
    <source>
        <dbReference type="ARBA" id="ARBA00010364"/>
    </source>
</evidence>
<evidence type="ECO:0000313" key="3">
    <source>
        <dbReference type="Proteomes" id="UP000033986"/>
    </source>
</evidence>
<name>A0A0G0Z602_9BACT</name>
<comment type="similarity">
    <text evidence="1">Belongs to the UPF0235 family.</text>
</comment>
<dbReference type="SUPFAM" id="SSF69786">
    <property type="entry name" value="YggU-like"/>
    <property type="match status" value="1"/>
</dbReference>
<sequence>NFEICVKEPPVKGRANAAIIEALAKHFGVSLSKVRLISGFASRQKVIEIEK</sequence>
<dbReference type="Pfam" id="PF02594">
    <property type="entry name" value="DUF167"/>
    <property type="match status" value="1"/>
</dbReference>
<dbReference type="SMART" id="SM01152">
    <property type="entry name" value="DUF167"/>
    <property type="match status" value="1"/>
</dbReference>
<proteinExistence type="inferred from homology"/>
<accession>A0A0G0Z602</accession>
<dbReference type="AlphaFoldDB" id="A0A0G0Z602"/>
<evidence type="ECO:0000313" key="2">
    <source>
        <dbReference type="EMBL" id="KKS44104.1"/>
    </source>
</evidence>
<dbReference type="InterPro" id="IPR036591">
    <property type="entry name" value="YggU-like_sf"/>
</dbReference>
<comment type="caution">
    <text evidence="2">The sequence shown here is derived from an EMBL/GenBank/DDBJ whole genome shotgun (WGS) entry which is preliminary data.</text>
</comment>
<feature type="non-terminal residue" evidence="2">
    <location>
        <position position="1"/>
    </location>
</feature>
<reference evidence="2 3" key="1">
    <citation type="journal article" date="2015" name="Nature">
        <title>rRNA introns, odd ribosomes, and small enigmatic genomes across a large radiation of phyla.</title>
        <authorList>
            <person name="Brown C.T."/>
            <person name="Hug L.A."/>
            <person name="Thomas B.C."/>
            <person name="Sharon I."/>
            <person name="Castelle C.J."/>
            <person name="Singh A."/>
            <person name="Wilkins M.J."/>
            <person name="Williams K.H."/>
            <person name="Banfield J.F."/>
        </authorList>
    </citation>
    <scope>NUCLEOTIDE SEQUENCE [LARGE SCALE GENOMIC DNA]</scope>
</reference>
<protein>
    <recommendedName>
        <fullName evidence="4">YggU family protein</fullName>
    </recommendedName>
</protein>
<dbReference type="EMBL" id="LCDB01000014">
    <property type="protein sequence ID" value="KKS44104.1"/>
    <property type="molecule type" value="Genomic_DNA"/>
</dbReference>
<dbReference type="Proteomes" id="UP000033986">
    <property type="component" value="Unassembled WGS sequence"/>
</dbReference>
<dbReference type="NCBIfam" id="TIGR00251">
    <property type="entry name" value="DUF167 family protein"/>
    <property type="match status" value="1"/>
</dbReference>
<organism evidence="2 3">
    <name type="scientific">Candidatus Azambacteria bacterium GW2011_GWB1_42_17</name>
    <dbReference type="NCBI Taxonomy" id="1618615"/>
    <lineage>
        <taxon>Bacteria</taxon>
        <taxon>Candidatus Azamiibacteriota</taxon>
    </lineage>
</organism>
<evidence type="ECO:0008006" key="4">
    <source>
        <dbReference type="Google" id="ProtNLM"/>
    </source>
</evidence>
<gene>
    <name evidence="2" type="ORF">UV07_C0014G0015</name>
</gene>